<feature type="non-terminal residue" evidence="1">
    <location>
        <position position="1"/>
    </location>
</feature>
<protein>
    <submittedName>
        <fullName evidence="1">Uncharacterized protein</fullName>
    </submittedName>
</protein>
<dbReference type="Gene3D" id="3.20.20.80">
    <property type="entry name" value="Glycosidases"/>
    <property type="match status" value="1"/>
</dbReference>
<dbReference type="InterPro" id="IPR043751">
    <property type="entry name" value="DUF5696"/>
</dbReference>
<feature type="non-terminal residue" evidence="1">
    <location>
        <position position="265"/>
    </location>
</feature>
<comment type="caution">
    <text evidence="1">The sequence shown here is derived from an EMBL/GenBank/DDBJ whole genome shotgun (WGS) entry which is preliminary data.</text>
</comment>
<proteinExistence type="predicted"/>
<reference evidence="1" key="1">
    <citation type="journal article" date="2014" name="Front. Microbiol.">
        <title>High frequency of phylogenetically diverse reductive dehalogenase-homologous genes in deep subseafloor sedimentary metagenomes.</title>
        <authorList>
            <person name="Kawai M."/>
            <person name="Futagami T."/>
            <person name="Toyoda A."/>
            <person name="Takaki Y."/>
            <person name="Nishi S."/>
            <person name="Hori S."/>
            <person name="Arai W."/>
            <person name="Tsubouchi T."/>
            <person name="Morono Y."/>
            <person name="Uchiyama I."/>
            <person name="Ito T."/>
            <person name="Fujiyama A."/>
            <person name="Inagaki F."/>
            <person name="Takami H."/>
        </authorList>
    </citation>
    <scope>NUCLEOTIDE SEQUENCE</scope>
    <source>
        <strain evidence="1">Expedition CK06-06</strain>
    </source>
</reference>
<evidence type="ECO:0000313" key="1">
    <source>
        <dbReference type="EMBL" id="GAF99668.1"/>
    </source>
</evidence>
<dbReference type="Pfam" id="PF18952">
    <property type="entry name" value="DUF5696"/>
    <property type="match status" value="1"/>
</dbReference>
<name>X0U1L6_9ZZZZ</name>
<sequence length="265" mass="30069">YAIVPCREGLLISADSGKSFKRVFGTSDYEGCHMNMLGFIKGGSTLIVTWDDAYVFPGLQSTKPTDKPYRQKLTTTFELRRSARTLRLMPLGKGDWNTIASAYRRYTEKQGLAITLREKIRRDRHVELMIGAANAKLWTCLARRMNEQSTKEESVKVRWTFDEAAQIAEHLRKDVGIERCLFMVGGWTEGGYDCRHPDNLPANPECGGNKALSDAIKRIQKLGYVASLHDNVQDMYRDAKSWDPAFIEKRRDGSLIKGGRWLGGR</sequence>
<gene>
    <name evidence="1" type="ORF">S01H1_43215</name>
</gene>
<accession>X0U1L6</accession>
<dbReference type="AlphaFoldDB" id="X0U1L6"/>
<organism evidence="1">
    <name type="scientific">marine sediment metagenome</name>
    <dbReference type="NCBI Taxonomy" id="412755"/>
    <lineage>
        <taxon>unclassified sequences</taxon>
        <taxon>metagenomes</taxon>
        <taxon>ecological metagenomes</taxon>
    </lineage>
</organism>
<dbReference type="EMBL" id="BARS01027520">
    <property type="protein sequence ID" value="GAF99668.1"/>
    <property type="molecule type" value="Genomic_DNA"/>
</dbReference>